<dbReference type="SUPFAM" id="SSF46785">
    <property type="entry name" value="Winged helix' DNA-binding domain"/>
    <property type="match status" value="1"/>
</dbReference>
<keyword evidence="5" id="KW-0808">Transferase</keyword>
<dbReference type="GO" id="GO:0030688">
    <property type="term" value="C:preribosome, small subunit precursor"/>
    <property type="evidence" value="ECO:0007669"/>
    <property type="project" value="TreeGrafter"/>
</dbReference>
<keyword evidence="10" id="KW-0460">Magnesium</keyword>
<dbReference type="SUPFAM" id="SSF56112">
    <property type="entry name" value="Protein kinase-like (PK-like)"/>
    <property type="match status" value="1"/>
</dbReference>
<dbReference type="PANTHER" id="PTHR45852:SF1">
    <property type="entry name" value="SERINE_THREONINE-PROTEIN KINASE RIO2"/>
    <property type="match status" value="1"/>
</dbReference>
<dbReference type="InterPro" id="IPR030484">
    <property type="entry name" value="Rio2"/>
</dbReference>
<evidence type="ECO:0000256" key="6">
    <source>
        <dbReference type="ARBA" id="ARBA00022723"/>
    </source>
</evidence>
<evidence type="ECO:0000256" key="2">
    <source>
        <dbReference type="ARBA" id="ARBA00009196"/>
    </source>
</evidence>
<evidence type="ECO:0000256" key="1">
    <source>
        <dbReference type="ARBA" id="ARBA00001946"/>
    </source>
</evidence>
<proteinExistence type="inferred from homology"/>
<comment type="cofactor">
    <cofactor evidence="1">
        <name>Mg(2+)</name>
        <dbReference type="ChEBI" id="CHEBI:18420"/>
    </cofactor>
</comment>
<evidence type="ECO:0000256" key="5">
    <source>
        <dbReference type="ARBA" id="ARBA00022679"/>
    </source>
</evidence>
<comment type="caution">
    <text evidence="14">The sequence shown here is derived from an EMBL/GenBank/DDBJ whole genome shotgun (WGS) entry which is preliminary data.</text>
</comment>
<comment type="catalytic activity">
    <reaction evidence="12">
        <text>L-seryl-[protein] + ATP = O-phospho-L-seryl-[protein] + ADP + H(+)</text>
        <dbReference type="Rhea" id="RHEA:17989"/>
        <dbReference type="Rhea" id="RHEA-COMP:9863"/>
        <dbReference type="Rhea" id="RHEA-COMP:11604"/>
        <dbReference type="ChEBI" id="CHEBI:15378"/>
        <dbReference type="ChEBI" id="CHEBI:29999"/>
        <dbReference type="ChEBI" id="CHEBI:30616"/>
        <dbReference type="ChEBI" id="CHEBI:83421"/>
        <dbReference type="ChEBI" id="CHEBI:456216"/>
        <dbReference type="EC" id="2.7.11.1"/>
    </reaction>
</comment>
<dbReference type="GO" id="GO:0005524">
    <property type="term" value="F:ATP binding"/>
    <property type="evidence" value="ECO:0007669"/>
    <property type="project" value="UniProtKB-KW"/>
</dbReference>
<reference evidence="14" key="1">
    <citation type="journal article" date="2020" name="mSystems">
        <title>Genome- and Community-Level Interaction Insights into Carbon Utilization and Element Cycling Functions of Hydrothermarchaeota in Hydrothermal Sediment.</title>
        <authorList>
            <person name="Zhou Z."/>
            <person name="Liu Y."/>
            <person name="Xu W."/>
            <person name="Pan J."/>
            <person name="Luo Z.H."/>
            <person name="Li M."/>
        </authorList>
    </citation>
    <scope>NUCLEOTIDE SEQUENCE [LARGE SCALE GENOMIC DNA]</scope>
    <source>
        <strain evidence="14">SpSt-885</strain>
    </source>
</reference>
<dbReference type="Gene3D" id="1.10.10.10">
    <property type="entry name" value="Winged helix-like DNA-binding domain superfamily/Winged helix DNA-binding domain"/>
    <property type="match status" value="1"/>
</dbReference>
<dbReference type="InterPro" id="IPR036388">
    <property type="entry name" value="WH-like_DNA-bd_sf"/>
</dbReference>
<evidence type="ECO:0000256" key="10">
    <source>
        <dbReference type="ARBA" id="ARBA00022842"/>
    </source>
</evidence>
<dbReference type="InterPro" id="IPR000687">
    <property type="entry name" value="RIO_kinase"/>
</dbReference>
<organism evidence="14">
    <name type="scientific">Fervidicoccus fontis</name>
    <dbReference type="NCBI Taxonomy" id="683846"/>
    <lineage>
        <taxon>Archaea</taxon>
        <taxon>Thermoproteota</taxon>
        <taxon>Thermoprotei</taxon>
        <taxon>Fervidicoccales</taxon>
        <taxon>Fervidicoccaceae</taxon>
        <taxon>Fervidicoccus</taxon>
    </lineage>
</organism>
<dbReference type="Pfam" id="PF01163">
    <property type="entry name" value="RIO1"/>
    <property type="match status" value="1"/>
</dbReference>
<evidence type="ECO:0000259" key="13">
    <source>
        <dbReference type="SMART" id="SM00090"/>
    </source>
</evidence>
<evidence type="ECO:0000256" key="8">
    <source>
        <dbReference type="ARBA" id="ARBA00022777"/>
    </source>
</evidence>
<dbReference type="GO" id="GO:0046872">
    <property type="term" value="F:metal ion binding"/>
    <property type="evidence" value="ECO:0007669"/>
    <property type="project" value="UniProtKB-KW"/>
</dbReference>
<evidence type="ECO:0000256" key="7">
    <source>
        <dbReference type="ARBA" id="ARBA00022741"/>
    </source>
</evidence>
<dbReference type="InterPro" id="IPR036390">
    <property type="entry name" value="WH_DNA-bd_sf"/>
</dbReference>
<dbReference type="Gene3D" id="1.10.510.10">
    <property type="entry name" value="Transferase(Phosphotransferase) domain 1"/>
    <property type="match status" value="1"/>
</dbReference>
<keyword evidence="9" id="KW-0067">ATP-binding</keyword>
<keyword evidence="4 14" id="KW-0723">Serine/threonine-protein kinase</keyword>
<evidence type="ECO:0000256" key="12">
    <source>
        <dbReference type="ARBA" id="ARBA00048679"/>
    </source>
</evidence>
<dbReference type="InterPro" id="IPR018934">
    <property type="entry name" value="RIO_dom"/>
</dbReference>
<dbReference type="CDD" id="cd05144">
    <property type="entry name" value="RIO2_C"/>
    <property type="match status" value="1"/>
</dbReference>
<dbReference type="PANTHER" id="PTHR45852">
    <property type="entry name" value="SER/THR-PROTEIN KINASE RIO2"/>
    <property type="match status" value="1"/>
</dbReference>
<name>A0A7J3SL05_9CREN</name>
<keyword evidence="7" id="KW-0547">Nucleotide-binding</keyword>
<gene>
    <name evidence="14" type="ORF">ENW83_03785</name>
</gene>
<evidence type="ECO:0000256" key="11">
    <source>
        <dbReference type="ARBA" id="ARBA00047899"/>
    </source>
</evidence>
<dbReference type="Pfam" id="PF09202">
    <property type="entry name" value="Rio2_N"/>
    <property type="match status" value="1"/>
</dbReference>
<dbReference type="InterPro" id="IPR015285">
    <property type="entry name" value="RIO2_wHTH_N"/>
</dbReference>
<accession>A0A7J3SL05</accession>
<dbReference type="GO" id="GO:0004674">
    <property type="term" value="F:protein serine/threonine kinase activity"/>
    <property type="evidence" value="ECO:0007669"/>
    <property type="project" value="UniProtKB-KW"/>
</dbReference>
<protein>
    <recommendedName>
        <fullName evidence="3">non-specific serine/threonine protein kinase</fullName>
        <ecNumber evidence="3">2.7.11.1</ecNumber>
    </recommendedName>
</protein>
<keyword evidence="8 14" id="KW-0418">Kinase</keyword>
<evidence type="ECO:0000313" key="14">
    <source>
        <dbReference type="EMBL" id="HGZ60310.1"/>
    </source>
</evidence>
<dbReference type="EC" id="2.7.11.1" evidence="3"/>
<dbReference type="InterPro" id="IPR011009">
    <property type="entry name" value="Kinase-like_dom_sf"/>
</dbReference>
<comment type="catalytic activity">
    <reaction evidence="11">
        <text>L-threonyl-[protein] + ATP = O-phospho-L-threonyl-[protein] + ADP + H(+)</text>
        <dbReference type="Rhea" id="RHEA:46608"/>
        <dbReference type="Rhea" id="RHEA-COMP:11060"/>
        <dbReference type="Rhea" id="RHEA-COMP:11605"/>
        <dbReference type="ChEBI" id="CHEBI:15378"/>
        <dbReference type="ChEBI" id="CHEBI:30013"/>
        <dbReference type="ChEBI" id="CHEBI:30616"/>
        <dbReference type="ChEBI" id="CHEBI:61977"/>
        <dbReference type="ChEBI" id="CHEBI:456216"/>
        <dbReference type="EC" id="2.7.11.1"/>
    </reaction>
</comment>
<dbReference type="Gene3D" id="3.30.200.20">
    <property type="entry name" value="Phosphorylase Kinase, domain 1"/>
    <property type="match status" value="1"/>
</dbReference>
<feature type="domain" description="RIO kinase" evidence="13">
    <location>
        <begin position="63"/>
        <end position="291"/>
    </location>
</feature>
<sequence>MKLGEIYNKISKEGFRVLSIIDSMLPRYEYVPQEVIFSKIKVNPNKLMDILEQLVALSLVKRKLGSEVGYRLTYLGLNVLSLKSLVDRGVIEAVGDKIGVGKESEIYEALSPTGARLSIKFHCVGKKSFKKLVKVRSYAASRSIASWLIESKLNAAREYKAITILSQYSDMVQKPYGYSRNAVATEFVEGVELYKLPYLSNPIGIFERIIEVITISYACAGIIHGDLSEYNVIIRFPDEKPIVIDWPQYITKEMPGALEVLKRDICYISKYFNKRFGLNVNCNEIYEKIIAESLNFKCDNTKLTAVKGSEHYDDF</sequence>
<evidence type="ECO:0000256" key="3">
    <source>
        <dbReference type="ARBA" id="ARBA00012513"/>
    </source>
</evidence>
<dbReference type="PROSITE" id="PS01245">
    <property type="entry name" value="RIO1"/>
    <property type="match status" value="1"/>
</dbReference>
<evidence type="ECO:0000256" key="9">
    <source>
        <dbReference type="ARBA" id="ARBA00022840"/>
    </source>
</evidence>
<dbReference type="AlphaFoldDB" id="A0A7J3SL05"/>
<dbReference type="EMBL" id="DTLS01000106">
    <property type="protein sequence ID" value="HGZ60310.1"/>
    <property type="molecule type" value="Genomic_DNA"/>
</dbReference>
<dbReference type="SMART" id="SM00090">
    <property type="entry name" value="RIO"/>
    <property type="match status" value="1"/>
</dbReference>
<dbReference type="InterPro" id="IPR018935">
    <property type="entry name" value="RIO_kinase_CS"/>
</dbReference>
<keyword evidence="6" id="KW-0479">Metal-binding</keyword>
<dbReference type="GO" id="GO:0005829">
    <property type="term" value="C:cytosol"/>
    <property type="evidence" value="ECO:0007669"/>
    <property type="project" value="TreeGrafter"/>
</dbReference>
<comment type="similarity">
    <text evidence="2">Belongs to the protein kinase superfamily. RIO-type Ser/Thr kinase family.</text>
</comment>
<evidence type="ECO:0000256" key="4">
    <source>
        <dbReference type="ARBA" id="ARBA00022527"/>
    </source>
</evidence>
<dbReference type="GO" id="GO:0030490">
    <property type="term" value="P:maturation of SSU-rRNA"/>
    <property type="evidence" value="ECO:0007669"/>
    <property type="project" value="TreeGrafter"/>
</dbReference>